<evidence type="ECO:0000313" key="2">
    <source>
        <dbReference type="Proteomes" id="UP001558713"/>
    </source>
</evidence>
<accession>A0ABD1ANZ1</accession>
<dbReference type="PANTHER" id="PTHR33103:SF57">
    <property type="entry name" value="DUF674 FAMILY PROTEIN"/>
    <property type="match status" value="1"/>
</dbReference>
<organism evidence="1 2">
    <name type="scientific">Cardamine amara subsp. amara</name>
    <dbReference type="NCBI Taxonomy" id="228776"/>
    <lineage>
        <taxon>Eukaryota</taxon>
        <taxon>Viridiplantae</taxon>
        <taxon>Streptophyta</taxon>
        <taxon>Embryophyta</taxon>
        <taxon>Tracheophyta</taxon>
        <taxon>Spermatophyta</taxon>
        <taxon>Magnoliopsida</taxon>
        <taxon>eudicotyledons</taxon>
        <taxon>Gunneridae</taxon>
        <taxon>Pentapetalae</taxon>
        <taxon>rosids</taxon>
        <taxon>malvids</taxon>
        <taxon>Brassicales</taxon>
        <taxon>Brassicaceae</taxon>
        <taxon>Cardamineae</taxon>
        <taxon>Cardamine</taxon>
    </lineage>
</organism>
<sequence length="204" mass="23497">MPQRSKESKEPKVSLRLIIDEEKKKVVLAEAGKDFVEVLFSFLTLPMGTIVRLLEKHRKSETVTVGCLSNLYKSVVYMKTDDFETEACKQMLLYPRNYVREAQSRKLKLNINPKESFKCFGCQDFYTCKMCSNFNTSLCKCGKLMNKEMNLLEDEDVIVGTMKNDDLHGVFIRDKSSFIITDDLRLTVDSSVTLLVVFCKRSKI</sequence>
<evidence type="ECO:0008006" key="3">
    <source>
        <dbReference type="Google" id="ProtNLM"/>
    </source>
</evidence>
<dbReference type="AlphaFoldDB" id="A0ABD1ANZ1"/>
<comment type="caution">
    <text evidence="1">The sequence shown here is derived from an EMBL/GenBank/DDBJ whole genome shotgun (WGS) entry which is preliminary data.</text>
</comment>
<protein>
    <recommendedName>
        <fullName evidence="3">DUF674 family protein</fullName>
    </recommendedName>
</protein>
<name>A0ABD1ANZ1_CARAN</name>
<gene>
    <name evidence="1" type="ORF">V5N11_032979</name>
</gene>
<dbReference type="Pfam" id="PF05056">
    <property type="entry name" value="DUF674"/>
    <property type="match status" value="1"/>
</dbReference>
<evidence type="ECO:0000313" key="1">
    <source>
        <dbReference type="EMBL" id="KAL1200581.1"/>
    </source>
</evidence>
<dbReference type="Proteomes" id="UP001558713">
    <property type="component" value="Unassembled WGS sequence"/>
</dbReference>
<dbReference type="InterPro" id="IPR007750">
    <property type="entry name" value="DUF674"/>
</dbReference>
<reference evidence="1 2" key="1">
    <citation type="submission" date="2024-04" db="EMBL/GenBank/DDBJ databases">
        <title>Genome assembly C_amara_ONT_v2.</title>
        <authorList>
            <person name="Yant L."/>
            <person name="Moore C."/>
            <person name="Slenker M."/>
        </authorList>
    </citation>
    <scope>NUCLEOTIDE SEQUENCE [LARGE SCALE GENOMIC DNA]</scope>
    <source>
        <tissue evidence="1">Leaf</tissue>
    </source>
</reference>
<dbReference type="EMBL" id="JBANAX010000615">
    <property type="protein sequence ID" value="KAL1200581.1"/>
    <property type="molecule type" value="Genomic_DNA"/>
</dbReference>
<proteinExistence type="predicted"/>
<keyword evidence="2" id="KW-1185">Reference proteome</keyword>
<dbReference type="PANTHER" id="PTHR33103">
    <property type="entry name" value="OS01G0153900 PROTEIN"/>
    <property type="match status" value="1"/>
</dbReference>